<dbReference type="EC" id="2.8.3.23" evidence="5"/>
<dbReference type="PANTHER" id="PTHR43293">
    <property type="entry name" value="ACETATE COA-TRANSFERASE YDIF"/>
    <property type="match status" value="1"/>
</dbReference>
<evidence type="ECO:0000256" key="2">
    <source>
        <dbReference type="ARBA" id="ARBA00022679"/>
    </source>
</evidence>
<accession>A0A4Y7RU55</accession>
<evidence type="ECO:0000256" key="3">
    <source>
        <dbReference type="PIRNR" id="PIRNR000858"/>
    </source>
</evidence>
<dbReference type="SUPFAM" id="SSF100950">
    <property type="entry name" value="NagB/RpiA/CoA transferase-like"/>
    <property type="match status" value="2"/>
</dbReference>
<comment type="similarity">
    <text evidence="1 3">Belongs to the 3-oxoacid CoA-transferase family.</text>
</comment>
<name>A0A4Y7RU55_9FIRM</name>
<dbReference type="InterPro" id="IPR014388">
    <property type="entry name" value="3-oxoacid_CoA-transferase"/>
</dbReference>
<comment type="caution">
    <text evidence="5">The sequence shown here is derived from an EMBL/GenBank/DDBJ whole genome shotgun (WGS) entry which is preliminary data.</text>
</comment>
<dbReference type="InterPro" id="IPR037171">
    <property type="entry name" value="NagB/RpiA_transferase-like"/>
</dbReference>
<reference evidence="5 6" key="1">
    <citation type="journal article" date="2018" name="Environ. Microbiol.">
        <title>Novel energy conservation strategies and behaviour of Pelotomaculum schinkii driving syntrophic propionate catabolism.</title>
        <authorList>
            <person name="Hidalgo-Ahumada C.A.P."/>
            <person name="Nobu M.K."/>
            <person name="Narihiro T."/>
            <person name="Tamaki H."/>
            <person name="Liu W.T."/>
            <person name="Kamagata Y."/>
            <person name="Stams A.J.M."/>
            <person name="Imachi H."/>
            <person name="Sousa D.Z."/>
        </authorList>
    </citation>
    <scope>NUCLEOTIDE SEQUENCE [LARGE SCALE GENOMIC DNA]</scope>
    <source>
        <strain evidence="5 6">MGP</strain>
    </source>
</reference>
<evidence type="ECO:0000256" key="4">
    <source>
        <dbReference type="PIRSR" id="PIRSR000858-1"/>
    </source>
</evidence>
<protein>
    <submittedName>
        <fullName evidence="5">Caffeate CoA-transferase</fullName>
        <ecNumber evidence="5">2.8.3.23</ecNumber>
    </submittedName>
</protein>
<dbReference type="Gene3D" id="3.40.1080.10">
    <property type="entry name" value="Glutaconate Coenzyme A-transferase"/>
    <property type="match status" value="2"/>
</dbReference>
<evidence type="ECO:0000313" key="5">
    <source>
        <dbReference type="EMBL" id="TEB12411.1"/>
    </source>
</evidence>
<gene>
    <name evidence="5" type="primary">carA_2</name>
    <name evidence="5" type="ORF">Pmgp_01028</name>
</gene>
<dbReference type="PANTHER" id="PTHR43293:SF1">
    <property type="entry name" value="ACETATE COA-TRANSFERASE YDIF"/>
    <property type="match status" value="1"/>
</dbReference>
<dbReference type="PIRSF" id="PIRSF000858">
    <property type="entry name" value="SCOT-t"/>
    <property type="match status" value="1"/>
</dbReference>
<sequence length="521" mass="56806">MSKLVTARQAVDLIQDGMTVAWTTAGLCGFPEEVATALENRFLETGSPRNLMNTHSCGCGDHKTRGMNHLGHEGLVRKHIAGHIGEAPRLGQLVIDNKIECHLFPQGVMVHLYRQMAGKKPGVLTKVGLGTYADPRLEGGKVNEITKDDMVQLIELDGEEYLYYKPFTIDVAVIRGSVADERGNMTMDTECLFLEALSLATAARNNGGMVIAQVEHVVKPFTIHPKRVKVPGVLVDYIVQSKPENHLQTKVTYYMPSLCGAERAPLGSIPPLPLDERKIIGRRAAMELRPGAVVNMGIGMPDGVASVAAEEGVTEMMTLTTELGNFGGMPAKGGDFPATHNSEATIDHPYMFDFYDGGGLDICFLGLAQTDKKGNLNVSKFGPKVVGPGGFVNISSTAKKVVFCGTLTTSGAVYEVAGGTIKIVREGKIKKFLDHVMQVTFSGEYSQKRGQEVLYVTERAVFTLEEGEMTLIEIAPGMDVEKDVIAHMDFKPRISPDLKEMPKEIFEPQWGKLKQLLEEKA</sequence>
<proteinExistence type="inferred from homology"/>
<evidence type="ECO:0000256" key="1">
    <source>
        <dbReference type="ARBA" id="ARBA00007154"/>
    </source>
</evidence>
<evidence type="ECO:0000313" key="6">
    <source>
        <dbReference type="Proteomes" id="UP000297597"/>
    </source>
</evidence>
<dbReference type="GO" id="GO:0046952">
    <property type="term" value="P:ketone body catabolic process"/>
    <property type="evidence" value="ECO:0007669"/>
    <property type="project" value="InterPro"/>
</dbReference>
<dbReference type="Proteomes" id="UP000297597">
    <property type="component" value="Unassembled WGS sequence"/>
</dbReference>
<dbReference type="SMART" id="SM00882">
    <property type="entry name" value="CoA_trans"/>
    <property type="match status" value="2"/>
</dbReference>
<feature type="active site" description="5-glutamyl coenzyme A thioester intermediate" evidence="4">
    <location>
        <position position="322"/>
    </location>
</feature>
<dbReference type="AlphaFoldDB" id="A0A4Y7RU55"/>
<dbReference type="Pfam" id="PF01144">
    <property type="entry name" value="CoA_trans"/>
    <property type="match status" value="1"/>
</dbReference>
<keyword evidence="2 3" id="KW-0808">Transferase</keyword>
<dbReference type="GO" id="GO:0008410">
    <property type="term" value="F:CoA-transferase activity"/>
    <property type="evidence" value="ECO:0007669"/>
    <property type="project" value="InterPro"/>
</dbReference>
<dbReference type="OrthoDB" id="9805230at2"/>
<keyword evidence="6" id="KW-1185">Reference proteome</keyword>
<dbReference type="EMBL" id="QFFZ01000007">
    <property type="protein sequence ID" value="TEB12411.1"/>
    <property type="molecule type" value="Genomic_DNA"/>
</dbReference>
<dbReference type="InterPro" id="IPR004165">
    <property type="entry name" value="CoA_trans_fam_I"/>
</dbReference>
<organism evidence="5 6">
    <name type="scientific">Pelotomaculum propionicicum</name>
    <dbReference type="NCBI Taxonomy" id="258475"/>
    <lineage>
        <taxon>Bacteria</taxon>
        <taxon>Bacillati</taxon>
        <taxon>Bacillota</taxon>
        <taxon>Clostridia</taxon>
        <taxon>Eubacteriales</taxon>
        <taxon>Desulfotomaculaceae</taxon>
        <taxon>Pelotomaculum</taxon>
    </lineage>
</organism>